<dbReference type="OrthoDB" id="15567at2759"/>
<dbReference type="CDD" id="cd21551">
    <property type="entry name" value="VEFS-box_SUZ12"/>
    <property type="match status" value="1"/>
</dbReference>
<dbReference type="GO" id="GO:0005912">
    <property type="term" value="C:adherens junction"/>
    <property type="evidence" value="ECO:0007669"/>
    <property type="project" value="TreeGrafter"/>
</dbReference>
<dbReference type="GO" id="GO:0051371">
    <property type="term" value="F:muscle alpha-actinin binding"/>
    <property type="evidence" value="ECO:0007669"/>
    <property type="project" value="TreeGrafter"/>
</dbReference>
<dbReference type="FunFam" id="2.10.110.10:FF:000020">
    <property type="entry name" value="PDZ and LIM domain protein 5"/>
    <property type="match status" value="1"/>
</dbReference>
<evidence type="ECO:0000256" key="8">
    <source>
        <dbReference type="ARBA" id="ARBA00023038"/>
    </source>
</evidence>
<gene>
    <name evidence="14" type="ORF">C0Q70_01883</name>
</gene>
<keyword evidence="8 10" id="KW-0440">LIM domain</keyword>
<evidence type="ECO:0000256" key="6">
    <source>
        <dbReference type="ARBA" id="ARBA00022833"/>
    </source>
</evidence>
<dbReference type="CDD" id="cd23068">
    <property type="entry name" value="PDZ_ZASP52-like"/>
    <property type="match status" value="1"/>
</dbReference>
<dbReference type="InterPro" id="IPR001781">
    <property type="entry name" value="Znf_LIM"/>
</dbReference>
<dbReference type="PROSITE" id="PS00478">
    <property type="entry name" value="LIM_DOMAIN_1"/>
    <property type="match status" value="1"/>
</dbReference>
<dbReference type="GO" id="GO:0008270">
    <property type="term" value="F:zinc ion binding"/>
    <property type="evidence" value="ECO:0007669"/>
    <property type="project" value="UniProtKB-KW"/>
</dbReference>
<proteinExistence type="inferred from homology"/>
<dbReference type="InterPro" id="IPR036034">
    <property type="entry name" value="PDZ_sf"/>
</dbReference>
<dbReference type="STRING" id="400727.A0A2T7Q0Q3"/>
<evidence type="ECO:0000259" key="12">
    <source>
        <dbReference type="PROSITE" id="PS50023"/>
    </source>
</evidence>
<dbReference type="Proteomes" id="UP000245119">
    <property type="component" value="Linkage Group LG1"/>
</dbReference>
<keyword evidence="3" id="KW-0963">Cytoplasm</keyword>
<feature type="compositionally biased region" description="Low complexity" evidence="11">
    <location>
        <begin position="212"/>
        <end position="222"/>
    </location>
</feature>
<comment type="subcellular location">
    <subcellularLocation>
        <location evidence="1">Cytoplasm</location>
    </subcellularLocation>
</comment>
<dbReference type="SUPFAM" id="SSF50156">
    <property type="entry name" value="PDZ domain-like"/>
    <property type="match status" value="1"/>
</dbReference>
<dbReference type="Pfam" id="PF23320">
    <property type="entry name" value="Zn_SUZ12"/>
    <property type="match status" value="1"/>
</dbReference>
<dbReference type="SUPFAM" id="SSF57716">
    <property type="entry name" value="Glucocorticoid receptor-like (DNA-binding domain)"/>
    <property type="match status" value="3"/>
</dbReference>
<reference evidence="14 15" key="1">
    <citation type="submission" date="2018-04" db="EMBL/GenBank/DDBJ databases">
        <title>The genome of golden apple snail Pomacea canaliculata provides insight into stress tolerance and invasive adaptation.</title>
        <authorList>
            <person name="Liu C."/>
            <person name="Liu B."/>
            <person name="Ren Y."/>
            <person name="Zhang Y."/>
            <person name="Wang H."/>
            <person name="Li S."/>
            <person name="Jiang F."/>
            <person name="Yin L."/>
            <person name="Zhang G."/>
            <person name="Qian W."/>
            <person name="Fan W."/>
        </authorList>
    </citation>
    <scope>NUCLEOTIDE SEQUENCE [LARGE SCALE GENOMIC DNA]</scope>
    <source>
        <strain evidence="14">SZHN2017</strain>
        <tissue evidence="14">Muscle</tissue>
    </source>
</reference>
<dbReference type="PROSITE" id="PS50023">
    <property type="entry name" value="LIM_DOMAIN_2"/>
    <property type="match status" value="1"/>
</dbReference>
<protein>
    <recommendedName>
        <fullName evidence="16">PDZ and LIM domain protein Zasp</fullName>
    </recommendedName>
</protein>
<dbReference type="PANTHER" id="PTHR24214">
    <property type="entry name" value="PDZ AND LIM DOMAIN PROTEIN ZASP"/>
    <property type="match status" value="1"/>
</dbReference>
<feature type="compositionally biased region" description="Polar residues" evidence="11">
    <location>
        <begin position="109"/>
        <end position="126"/>
    </location>
</feature>
<dbReference type="FunFam" id="2.10.110.10:FF:000069">
    <property type="entry name" value="Uncharacterized protein, isoform Z"/>
    <property type="match status" value="1"/>
</dbReference>
<evidence type="ECO:0000256" key="9">
    <source>
        <dbReference type="ARBA" id="ARBA00023163"/>
    </source>
</evidence>
<dbReference type="SMART" id="SM00132">
    <property type="entry name" value="LIM"/>
    <property type="match status" value="3"/>
</dbReference>
<dbReference type="InterPro" id="IPR001478">
    <property type="entry name" value="PDZ"/>
</dbReference>
<evidence type="ECO:0000256" key="3">
    <source>
        <dbReference type="ARBA" id="ARBA00022490"/>
    </source>
</evidence>
<organism evidence="14 15">
    <name type="scientific">Pomacea canaliculata</name>
    <name type="common">Golden apple snail</name>
    <dbReference type="NCBI Taxonomy" id="400727"/>
    <lineage>
        <taxon>Eukaryota</taxon>
        <taxon>Metazoa</taxon>
        <taxon>Spiralia</taxon>
        <taxon>Lophotrochozoa</taxon>
        <taxon>Mollusca</taxon>
        <taxon>Gastropoda</taxon>
        <taxon>Caenogastropoda</taxon>
        <taxon>Architaenioglossa</taxon>
        <taxon>Ampullarioidea</taxon>
        <taxon>Ampullariidae</taxon>
        <taxon>Pomacea</taxon>
    </lineage>
</organism>
<keyword evidence="6 10" id="KW-0862">Zinc</keyword>
<dbReference type="Gene3D" id="2.10.110.10">
    <property type="entry name" value="Cysteine Rich Protein"/>
    <property type="match status" value="3"/>
</dbReference>
<evidence type="ECO:0000259" key="13">
    <source>
        <dbReference type="PROSITE" id="PS50106"/>
    </source>
</evidence>
<dbReference type="Pfam" id="PF00595">
    <property type="entry name" value="PDZ"/>
    <property type="match status" value="1"/>
</dbReference>
<dbReference type="GO" id="GO:0031941">
    <property type="term" value="C:filamentous actin"/>
    <property type="evidence" value="ECO:0007669"/>
    <property type="project" value="TreeGrafter"/>
</dbReference>
<feature type="domain" description="PDZ" evidence="13">
    <location>
        <begin position="7"/>
        <end position="90"/>
    </location>
</feature>
<dbReference type="Pfam" id="PF00412">
    <property type="entry name" value="LIM"/>
    <property type="match status" value="3"/>
</dbReference>
<evidence type="ECO:0000256" key="10">
    <source>
        <dbReference type="PROSITE-ProRule" id="PRU00125"/>
    </source>
</evidence>
<dbReference type="GO" id="GO:0061061">
    <property type="term" value="P:muscle structure development"/>
    <property type="evidence" value="ECO:0007669"/>
    <property type="project" value="TreeGrafter"/>
</dbReference>
<feature type="domain" description="LIM zinc-binding" evidence="12">
    <location>
        <begin position="330"/>
        <end position="389"/>
    </location>
</feature>
<feature type="region of interest" description="Disordered" evidence="11">
    <location>
        <begin position="706"/>
        <end position="739"/>
    </location>
</feature>
<dbReference type="InterPro" id="IPR057540">
    <property type="entry name" value="Znf_SUZ12"/>
</dbReference>
<dbReference type="AlphaFoldDB" id="A0A2T7Q0Q3"/>
<dbReference type="SMART" id="SM00228">
    <property type="entry name" value="PDZ"/>
    <property type="match status" value="1"/>
</dbReference>
<keyword evidence="4 10" id="KW-0479">Metal-binding</keyword>
<evidence type="ECO:0000256" key="5">
    <source>
        <dbReference type="ARBA" id="ARBA00022771"/>
    </source>
</evidence>
<keyword evidence="5" id="KW-0863">Zinc-finger</keyword>
<accession>A0A2T7Q0Q3</accession>
<dbReference type="InterPro" id="IPR019135">
    <property type="entry name" value="Polycomb_protein_VEFS-Box"/>
</dbReference>
<sequence length="1011" mass="112402">MSVLTLEAKLERTESSTPWGFRMQGGKDFSSPLTIQKVNPGSLASKCGLQQGDIILKIGNISTDILRHKEAQESIIASGNRLDLLLQRGGAPATSIVQNYETFSAPSYNANALQNQPPTPSQQTFNAAPRPFGGSVQSAPTSAPTPFKPSYGKDDLAQRTSNLSISPGSGAPPAPQFNPKPVAAPASTYQKPAAAPSTYQKPAAAPSTYQKPAAAPAAKPWTPAAPAPSGPRPFDSGVAPKPTGVGAKRGRLGDAVVSNPVAGSQNRIPVCSSCGSPIRGPFVTAVGNCWCPDHFVCANPQCGIKLIDIGFVEEGGFLYCERDYERYLAPHCKKCNAAIIGECVNALQSTWHPECFICAQCKLPIGGTQFHVEEGKPYCEKDWGAMFQTMCAGCDFPIEPGDRWVEALGKNFHSECFNCSTCQVSLEGQPFVAKEPTQIYRYLRTRQAILPVFLPRTLWYMKGRLSVPNTKRKNFKVDSLLAIVSAKNLREHQPHRNKPDVLNVKFSGFFNVDVHTDAEFAEAEIQLLKNGHRKRKSAVSSCPSQVSLGKTKIPINPGLSSSYHDNVASITHRFTHSNGSLARSCGLFVKVTCPIRRNLPNGFHNGDLHNHDEPIQKRRKNGRMSFHEEEPMLFGAAVRVYDRNRQCLLCNGQYQIVLTDLQSYETLPGRTASWLSVTDPQDLEPFKIFDKLPTIKFDLTWDEGPNSSALPASQDSLSPRSVNNFSGTKSTKPREPGLTTPRKRLRLQYCFQYGNGETMRQQTEVREDLRCPWCALLCPSLFALLKHLRLTHARFNFIYVPHSKGPQIEVTVNEMYDGSYVGNPHDVHSHIGYAFSRSGPVRRTPVTHVIVYRPKRPAPSLNEFMEPESDSSINRQLVQGHNRLYYHTVTCQPNRPQDIDEDSEDESTPSWLYKKTVMMIDEFTDVNEGEKELMKMWNLHIMKHNYMADCQIVSACTTFVEEHGNEILEKNLSRNFLIHLVNLFDFSLIRPEVVQRSYAMLENLRESMGLA</sequence>
<dbReference type="CDD" id="cd09455">
    <property type="entry name" value="LIM1_Enigma_like_1"/>
    <property type="match status" value="1"/>
</dbReference>
<feature type="compositionally biased region" description="Polar residues" evidence="11">
    <location>
        <begin position="706"/>
        <end position="730"/>
    </location>
</feature>
<dbReference type="PANTHER" id="PTHR24214:SF38">
    <property type="entry name" value="PDZ AND LIM DOMAIN PROTEIN ZASP-RELATED"/>
    <property type="match status" value="1"/>
</dbReference>
<dbReference type="GO" id="GO:0030036">
    <property type="term" value="P:actin cytoskeleton organization"/>
    <property type="evidence" value="ECO:0007669"/>
    <property type="project" value="TreeGrafter"/>
</dbReference>
<keyword evidence="15" id="KW-1185">Reference proteome</keyword>
<dbReference type="GO" id="GO:0001725">
    <property type="term" value="C:stress fiber"/>
    <property type="evidence" value="ECO:0007669"/>
    <property type="project" value="TreeGrafter"/>
</dbReference>
<evidence type="ECO:0000256" key="7">
    <source>
        <dbReference type="ARBA" id="ARBA00023015"/>
    </source>
</evidence>
<dbReference type="PROSITE" id="PS50106">
    <property type="entry name" value="PDZ"/>
    <property type="match status" value="1"/>
</dbReference>
<comment type="caution">
    <text evidence="14">The sequence shown here is derived from an EMBL/GenBank/DDBJ whole genome shotgun (WGS) entry which is preliminary data.</text>
</comment>
<evidence type="ECO:0000313" key="15">
    <source>
        <dbReference type="Proteomes" id="UP000245119"/>
    </source>
</evidence>
<dbReference type="Pfam" id="PF09733">
    <property type="entry name" value="VEFS-Box"/>
    <property type="match status" value="1"/>
</dbReference>
<keyword evidence="7" id="KW-0805">Transcription regulation</keyword>
<evidence type="ECO:0000256" key="4">
    <source>
        <dbReference type="ARBA" id="ARBA00022723"/>
    </source>
</evidence>
<name>A0A2T7Q0Q3_POMCA</name>
<feature type="region of interest" description="Disordered" evidence="11">
    <location>
        <begin position="109"/>
        <end position="251"/>
    </location>
</feature>
<keyword evidence="9" id="KW-0804">Transcription</keyword>
<dbReference type="EMBL" id="PZQS01000001">
    <property type="protein sequence ID" value="PVD39255.1"/>
    <property type="molecule type" value="Genomic_DNA"/>
</dbReference>
<evidence type="ECO:0000256" key="11">
    <source>
        <dbReference type="SAM" id="MobiDB-lite"/>
    </source>
</evidence>
<dbReference type="Gene3D" id="2.30.42.10">
    <property type="match status" value="1"/>
</dbReference>
<dbReference type="InterPro" id="IPR050604">
    <property type="entry name" value="PDZ-LIM_domain"/>
</dbReference>
<evidence type="ECO:0000256" key="1">
    <source>
        <dbReference type="ARBA" id="ARBA00004496"/>
    </source>
</evidence>
<dbReference type="FunFam" id="2.30.42.10:FF:000055">
    <property type="entry name" value="PDZ and LIM domain protein 3"/>
    <property type="match status" value="1"/>
</dbReference>
<dbReference type="GO" id="GO:0003779">
    <property type="term" value="F:actin binding"/>
    <property type="evidence" value="ECO:0007669"/>
    <property type="project" value="TreeGrafter"/>
</dbReference>
<dbReference type="GO" id="GO:0030018">
    <property type="term" value="C:Z disc"/>
    <property type="evidence" value="ECO:0007669"/>
    <property type="project" value="TreeGrafter"/>
</dbReference>
<comment type="similarity">
    <text evidence="2">Belongs to the VEFS (VRN2-EMF2-FIS2-SU(Z)12) family.</text>
</comment>
<dbReference type="CDD" id="cd21740">
    <property type="entry name" value="C2_II_SUZ12"/>
    <property type="match status" value="1"/>
</dbReference>
<feature type="compositionally biased region" description="Polar residues" evidence="11">
    <location>
        <begin position="135"/>
        <end position="144"/>
    </location>
</feature>
<evidence type="ECO:0000256" key="2">
    <source>
        <dbReference type="ARBA" id="ARBA00007416"/>
    </source>
</evidence>
<evidence type="ECO:0008006" key="16">
    <source>
        <dbReference type="Google" id="ProtNLM"/>
    </source>
</evidence>
<dbReference type="CDD" id="cd21750">
    <property type="entry name" value="ZnB-Zn_SUZ12"/>
    <property type="match status" value="1"/>
</dbReference>
<evidence type="ECO:0000313" key="14">
    <source>
        <dbReference type="EMBL" id="PVD39255.1"/>
    </source>
</evidence>